<dbReference type="SUPFAM" id="SSF52540">
    <property type="entry name" value="P-loop containing nucleoside triphosphate hydrolases"/>
    <property type="match status" value="1"/>
</dbReference>
<dbReference type="InterPro" id="IPR025158">
    <property type="entry name" value="Mg_chelat-rel_C"/>
</dbReference>
<keyword evidence="4" id="KW-1185">Reference proteome</keyword>
<accession>A0A1H5RIF3</accession>
<organism evidence="3 4">
    <name type="scientific">Amycolatopsis pretoriensis</name>
    <dbReference type="NCBI Taxonomy" id="218821"/>
    <lineage>
        <taxon>Bacteria</taxon>
        <taxon>Bacillati</taxon>
        <taxon>Actinomycetota</taxon>
        <taxon>Actinomycetes</taxon>
        <taxon>Pseudonocardiales</taxon>
        <taxon>Pseudonocardiaceae</taxon>
        <taxon>Amycolatopsis</taxon>
    </lineage>
</organism>
<feature type="domain" description="Mg chelatase-related protein C-terminal" evidence="2">
    <location>
        <begin position="397"/>
        <end position="486"/>
    </location>
</feature>
<dbReference type="InterPro" id="IPR020568">
    <property type="entry name" value="Ribosomal_Su5_D2-typ_SF"/>
</dbReference>
<dbReference type="Pfam" id="PF01078">
    <property type="entry name" value="Mg_chelatase"/>
    <property type="match status" value="1"/>
</dbReference>
<dbReference type="Pfam" id="PF13541">
    <property type="entry name" value="ChlI"/>
    <property type="match status" value="1"/>
</dbReference>
<dbReference type="SUPFAM" id="SSF54211">
    <property type="entry name" value="Ribosomal protein S5 domain 2-like"/>
    <property type="match status" value="1"/>
</dbReference>
<reference evidence="4" key="1">
    <citation type="submission" date="2016-10" db="EMBL/GenBank/DDBJ databases">
        <authorList>
            <person name="Varghese N."/>
            <person name="Submissions S."/>
        </authorList>
    </citation>
    <scope>NUCLEOTIDE SEQUENCE [LARGE SCALE GENOMIC DNA]</scope>
    <source>
        <strain evidence="4">DSM 44654</strain>
    </source>
</reference>
<protein>
    <submittedName>
        <fullName evidence="3">Magnesium chelatase family protein</fullName>
    </submittedName>
</protein>
<dbReference type="AlphaFoldDB" id="A0A1H5RIF3"/>
<gene>
    <name evidence="3" type="ORF">SAMN05421837_11893</name>
</gene>
<evidence type="ECO:0000259" key="1">
    <source>
        <dbReference type="Pfam" id="PF01078"/>
    </source>
</evidence>
<dbReference type="InterPro" id="IPR045006">
    <property type="entry name" value="CHLI-like"/>
</dbReference>
<evidence type="ECO:0000313" key="3">
    <source>
        <dbReference type="EMBL" id="SEF38142.1"/>
    </source>
</evidence>
<dbReference type="Pfam" id="PF13335">
    <property type="entry name" value="Mg_chelatase_C"/>
    <property type="match status" value="1"/>
</dbReference>
<dbReference type="PANTHER" id="PTHR32039">
    <property type="entry name" value="MAGNESIUM-CHELATASE SUBUNIT CHLI"/>
    <property type="match status" value="1"/>
</dbReference>
<dbReference type="InterPro" id="IPR000523">
    <property type="entry name" value="Mg_chelatse_chII-like_cat_dom"/>
</dbReference>
<evidence type="ECO:0000313" key="4">
    <source>
        <dbReference type="Proteomes" id="UP000198878"/>
    </source>
</evidence>
<feature type="domain" description="Magnesium chelatase ChlI-like catalytic" evidence="1">
    <location>
        <begin position="197"/>
        <end position="387"/>
    </location>
</feature>
<dbReference type="InterPro" id="IPR027417">
    <property type="entry name" value="P-loop_NTPase"/>
</dbReference>
<dbReference type="GO" id="GO:0005524">
    <property type="term" value="F:ATP binding"/>
    <property type="evidence" value="ECO:0007669"/>
    <property type="project" value="InterPro"/>
</dbReference>
<dbReference type="Gene3D" id="3.40.50.300">
    <property type="entry name" value="P-loop containing nucleotide triphosphate hydrolases"/>
    <property type="match status" value="1"/>
</dbReference>
<dbReference type="STRING" id="218821.SAMN05421837_11893"/>
<dbReference type="PANTHER" id="PTHR32039:SF7">
    <property type="entry name" value="COMPETENCE PROTEIN COMM"/>
    <property type="match status" value="1"/>
</dbReference>
<sequence length="499" mass="52800">MEAHARVVTLDNSQARIVDIRADLGVGDATLRVHGLSPTVSRETRDRVRAAIRNSGLSWPEGVVHLTASTAHPRSDVDLAGAAAALLVTGAVPVRRLIATTLVGELGLDGTVRPVADMRTRAIAAADAGFTHLVVPAANAADTGDVPGLTIVPVACLADLVTWLRGGPTPALRPESGEGASSATLWAPEAWAQLSPTAVRAAAVAAAGGHHTLHVAAPGTPVLLLPRLIRTLMTDLTDTEALELSKWHILAGEPLPDDAAPTRPPAVSLRPDDTIAAVAGSLNRPGLLTLAHRGVLTVEDLPEFSSRIVEVLRPALENGTIGVTARAGSETRPAGARMVFTARDCLCGCVRATECRCTPAQRARYLARIPLWLLDRVDLFVRTVAVAEPDLSLPSLESLRDSVARARERARRRWGSVPVPGTAMEYSHAVTGLPATVVGELDAAIREGRITCRTAARCLRLAWTRADLDGRAHPDMADVWLTLSHRSGMLSLLRDPALR</sequence>
<dbReference type="EMBL" id="FNUJ01000018">
    <property type="protein sequence ID" value="SEF38142.1"/>
    <property type="molecule type" value="Genomic_DNA"/>
</dbReference>
<proteinExistence type="predicted"/>
<dbReference type="Proteomes" id="UP000198878">
    <property type="component" value="Unassembled WGS sequence"/>
</dbReference>
<name>A0A1H5RIF3_9PSEU</name>
<dbReference type="InterPro" id="IPR014721">
    <property type="entry name" value="Ribsml_uS5_D2-typ_fold_subgr"/>
</dbReference>
<dbReference type="Gene3D" id="3.30.230.10">
    <property type="match status" value="1"/>
</dbReference>
<evidence type="ECO:0000259" key="2">
    <source>
        <dbReference type="Pfam" id="PF13335"/>
    </source>
</evidence>